<evidence type="ECO:0000313" key="8">
    <source>
        <dbReference type="EMBL" id="KAH9584713.1"/>
    </source>
</evidence>
<comment type="similarity">
    <text evidence="2 7">Belongs to the NDUFAF7 family.</text>
</comment>
<comment type="catalytic activity">
    <reaction evidence="6 7">
        <text>L-arginyl-[protein] + 2 S-adenosyl-L-methionine = N(omega),N(omega)'-dimethyl-L-arginyl-[protein] + 2 S-adenosyl-L-homocysteine + 2 H(+)</text>
        <dbReference type="Rhea" id="RHEA:48108"/>
        <dbReference type="Rhea" id="RHEA-COMP:10532"/>
        <dbReference type="Rhea" id="RHEA-COMP:11992"/>
        <dbReference type="ChEBI" id="CHEBI:15378"/>
        <dbReference type="ChEBI" id="CHEBI:29965"/>
        <dbReference type="ChEBI" id="CHEBI:57856"/>
        <dbReference type="ChEBI" id="CHEBI:59789"/>
        <dbReference type="ChEBI" id="CHEBI:88221"/>
        <dbReference type="EC" id="2.1.1.320"/>
    </reaction>
</comment>
<reference evidence="8" key="4">
    <citation type="journal article" date="2022" name="PLoS Pathog.">
        <title>Chromosome-level genome of Schistosoma haematobium underpins genome-wide explorations of molecular variation.</title>
        <authorList>
            <person name="Stroehlein A.J."/>
            <person name="Korhonen P.K."/>
            <person name="Lee V.V."/>
            <person name="Ralph S.A."/>
            <person name="Mentink-Kane M."/>
            <person name="You H."/>
            <person name="McManus D.P."/>
            <person name="Tchuente L.T."/>
            <person name="Stothard J.R."/>
            <person name="Kaur P."/>
            <person name="Dudchenko O."/>
            <person name="Aiden E.L."/>
            <person name="Yang B."/>
            <person name="Yang H."/>
            <person name="Emery A.M."/>
            <person name="Webster B.L."/>
            <person name="Brindley P.J."/>
            <person name="Rollinson D."/>
            <person name="Chang B.C.H."/>
            <person name="Gasser R.B."/>
            <person name="Young N.D."/>
        </authorList>
    </citation>
    <scope>NUCLEOTIDE SEQUENCE</scope>
</reference>
<keyword evidence="5 7" id="KW-0496">Mitochondrion</keyword>
<name>A0A922IQF8_SCHHA</name>
<accession>A0A922IQF8</accession>
<comment type="caution">
    <text evidence="8">The sequence shown here is derived from an EMBL/GenBank/DDBJ whole genome shotgun (WGS) entry which is preliminary data.</text>
</comment>
<organism evidence="8 9">
    <name type="scientific">Schistosoma haematobium</name>
    <name type="common">Blood fluke</name>
    <dbReference type="NCBI Taxonomy" id="6185"/>
    <lineage>
        <taxon>Eukaryota</taxon>
        <taxon>Metazoa</taxon>
        <taxon>Spiralia</taxon>
        <taxon>Lophotrochozoa</taxon>
        <taxon>Platyhelminthes</taxon>
        <taxon>Trematoda</taxon>
        <taxon>Digenea</taxon>
        <taxon>Strigeidida</taxon>
        <taxon>Schistosomatoidea</taxon>
        <taxon>Schistosomatidae</taxon>
        <taxon>Schistosoma</taxon>
    </lineage>
</organism>
<dbReference type="Pfam" id="PF02636">
    <property type="entry name" value="Methyltransf_28"/>
    <property type="match status" value="1"/>
</dbReference>
<dbReference type="GO" id="GO:0035243">
    <property type="term" value="F:protein-arginine omega-N symmetric methyltransferase activity"/>
    <property type="evidence" value="ECO:0007669"/>
    <property type="project" value="UniProtKB-EC"/>
</dbReference>
<dbReference type="Proteomes" id="UP000471633">
    <property type="component" value="Unassembled WGS sequence"/>
</dbReference>
<keyword evidence="3 7" id="KW-0489">Methyltransferase</keyword>
<evidence type="ECO:0000256" key="5">
    <source>
        <dbReference type="ARBA" id="ARBA00023128"/>
    </source>
</evidence>
<reference evidence="8" key="3">
    <citation type="submission" date="2021-06" db="EMBL/GenBank/DDBJ databases">
        <title>Chromosome-level genome assembly for S. haematobium.</title>
        <authorList>
            <person name="Stroehlein A.J."/>
        </authorList>
    </citation>
    <scope>NUCLEOTIDE SEQUENCE</scope>
</reference>
<reference evidence="8" key="1">
    <citation type="journal article" date="2012" name="Nat. Genet.">
        <title>Whole-genome sequence of Schistosoma haematobium.</title>
        <authorList>
            <person name="Young N.D."/>
            <person name="Jex A.R."/>
            <person name="Li B."/>
            <person name="Liu S."/>
            <person name="Yang L."/>
            <person name="Xiong Z."/>
            <person name="Li Y."/>
            <person name="Cantacessi C."/>
            <person name="Hall R.S."/>
            <person name="Xu X."/>
            <person name="Chen F."/>
            <person name="Wu X."/>
            <person name="Zerlotini A."/>
            <person name="Oliveira G."/>
            <person name="Hofmann A."/>
            <person name="Zhang G."/>
            <person name="Fang X."/>
            <person name="Kang Y."/>
            <person name="Campbell B.E."/>
            <person name="Loukas A."/>
            <person name="Ranganathan S."/>
            <person name="Rollinson D."/>
            <person name="Rinaldi G."/>
            <person name="Brindley P.J."/>
            <person name="Yang H."/>
            <person name="Wang J."/>
            <person name="Wang J."/>
            <person name="Gasser R.B."/>
        </authorList>
    </citation>
    <scope>NUCLEOTIDE SEQUENCE</scope>
</reference>
<evidence type="ECO:0000313" key="9">
    <source>
        <dbReference type="Proteomes" id="UP000471633"/>
    </source>
</evidence>
<dbReference type="InterPro" id="IPR029063">
    <property type="entry name" value="SAM-dependent_MTases_sf"/>
</dbReference>
<dbReference type="GO" id="GO:0032259">
    <property type="term" value="P:methylation"/>
    <property type="evidence" value="ECO:0007669"/>
    <property type="project" value="UniProtKB-KW"/>
</dbReference>
<dbReference type="SUPFAM" id="SSF53335">
    <property type="entry name" value="S-adenosyl-L-methionine-dependent methyltransferases"/>
    <property type="match status" value="1"/>
</dbReference>
<dbReference type="EMBL" id="AMPZ03000004">
    <property type="protein sequence ID" value="KAH9584713.1"/>
    <property type="molecule type" value="Genomic_DNA"/>
</dbReference>
<protein>
    <recommendedName>
        <fullName evidence="7">Protein arginine methyltransferase NDUFAF7</fullName>
        <ecNumber evidence="7">2.1.1.320</ecNumber>
    </recommendedName>
</protein>
<dbReference type="GO" id="GO:0005739">
    <property type="term" value="C:mitochondrion"/>
    <property type="evidence" value="ECO:0007669"/>
    <property type="project" value="UniProtKB-SubCell"/>
</dbReference>
<dbReference type="InterPro" id="IPR038375">
    <property type="entry name" value="NDUFAF7_sf"/>
</dbReference>
<dbReference type="PANTHER" id="PTHR12049:SF7">
    <property type="entry name" value="PROTEIN ARGININE METHYLTRANSFERASE NDUFAF7, MITOCHONDRIAL"/>
    <property type="match status" value="1"/>
</dbReference>
<evidence type="ECO:0000256" key="4">
    <source>
        <dbReference type="ARBA" id="ARBA00022679"/>
    </source>
</evidence>
<evidence type="ECO:0000256" key="6">
    <source>
        <dbReference type="ARBA" id="ARBA00048612"/>
    </source>
</evidence>
<proteinExistence type="inferred from homology"/>
<sequence>MNSPSPLTLGKLRVILTSIWRMSYFSKLRNVRNILSCTMHCGRYSSSSESPEQLSQVLNKHLLERINTFGPLTVAEYMKECLSNPLYGYYNTHSVFGKSGDFTTSPEICQIFGELIGVWLLEEWKRQNSPKHLQLVELGPGRGTLCSDILRVFSKFPDIYSTLSIHLVEISQSMQQTQKQTIEKTLSCLDNKPPLIFWHTDLRQVPENFSFFIGHEFFDVLPVHCFQKHEGKWHEVLVSSMINSNSLCFVRSSTKTPASIAYLPLVPNLSNRNSVEICPDMICITQLLCKRINKTGGSALLIDYGHEGEKGDTFRGFHKHSVCDPLINPGHTDLTCDVDFSILCQAVKNSDAKVKLHGPVTQAYFLINMGLFTRLKVLLSKCESERQKDELFSACEILVTNEQMGSRFKVAAITPQLESDSVGCEQQLPGFTPLSGTPYAQPNSV</sequence>
<reference evidence="8" key="2">
    <citation type="journal article" date="2019" name="Gigascience">
        <title>High-quality Schistosoma haematobium genome achieved by single-molecule and long-range sequencing.</title>
        <authorList>
            <person name="Stroehlein A.J."/>
            <person name="Korhonen P.K."/>
            <person name="Chong T.M."/>
            <person name="Lim Y.L."/>
            <person name="Chan K.G."/>
            <person name="Webster B."/>
            <person name="Rollinson D."/>
            <person name="Brindley P.J."/>
            <person name="Gasser R.B."/>
            <person name="Young N.D."/>
        </authorList>
    </citation>
    <scope>NUCLEOTIDE SEQUENCE</scope>
</reference>
<dbReference type="CTD" id="24587999"/>
<evidence type="ECO:0000256" key="2">
    <source>
        <dbReference type="ARBA" id="ARBA00005891"/>
    </source>
</evidence>
<dbReference type="RefSeq" id="XP_051067497.1">
    <property type="nucleotide sequence ID" value="XM_051214342.1"/>
</dbReference>
<dbReference type="EC" id="2.1.1.320" evidence="7"/>
<dbReference type="GeneID" id="24587999"/>
<comment type="subcellular location">
    <subcellularLocation>
        <location evidence="1 7">Mitochondrion</location>
    </subcellularLocation>
</comment>
<keyword evidence="4 7" id="KW-0808">Transferase</keyword>
<dbReference type="PANTHER" id="PTHR12049">
    <property type="entry name" value="PROTEIN ARGININE METHYLTRANSFERASE NDUFAF7, MITOCHONDRIAL"/>
    <property type="match status" value="1"/>
</dbReference>
<evidence type="ECO:0000256" key="7">
    <source>
        <dbReference type="RuleBase" id="RU364114"/>
    </source>
</evidence>
<keyword evidence="9" id="KW-1185">Reference proteome</keyword>
<dbReference type="AlphaFoldDB" id="A0A922IQF8"/>
<comment type="function">
    <text evidence="7">Arginine methyltransferase involved in the assembly or stability of mitochondrial NADH:ubiquinone oxidoreductase complex (complex I).</text>
</comment>
<dbReference type="InterPro" id="IPR003788">
    <property type="entry name" value="NDUFAF7"/>
</dbReference>
<dbReference type="GO" id="GO:0032981">
    <property type="term" value="P:mitochondrial respiratory chain complex I assembly"/>
    <property type="evidence" value="ECO:0007669"/>
    <property type="project" value="TreeGrafter"/>
</dbReference>
<gene>
    <name evidence="8" type="primary">NDUFAF7_1</name>
    <name evidence="8" type="ORF">MS3_00006214</name>
</gene>
<evidence type="ECO:0000256" key="1">
    <source>
        <dbReference type="ARBA" id="ARBA00004173"/>
    </source>
</evidence>
<evidence type="ECO:0000256" key="3">
    <source>
        <dbReference type="ARBA" id="ARBA00022603"/>
    </source>
</evidence>
<dbReference type="Gene3D" id="3.40.50.12710">
    <property type="match status" value="1"/>
</dbReference>